<evidence type="ECO:0000256" key="1">
    <source>
        <dbReference type="SAM" id="MobiDB-lite"/>
    </source>
</evidence>
<proteinExistence type="predicted"/>
<feature type="compositionally biased region" description="Low complexity" evidence="1">
    <location>
        <begin position="222"/>
        <end position="239"/>
    </location>
</feature>
<accession>A0A2I7RUI3</accession>
<name>A0A2I7RUI3_9CAUD</name>
<evidence type="ECO:0000313" key="2">
    <source>
        <dbReference type="EMBL" id="AUR97294.1"/>
    </source>
</evidence>
<dbReference type="EMBL" id="MG592603">
    <property type="protein sequence ID" value="AUR97294.1"/>
    <property type="molecule type" value="Genomic_DNA"/>
</dbReference>
<gene>
    <name evidence="2" type="ORF">NVP1238A_45</name>
</gene>
<evidence type="ECO:0000313" key="3">
    <source>
        <dbReference type="Proteomes" id="UP000269348"/>
    </source>
</evidence>
<feature type="region of interest" description="Disordered" evidence="1">
    <location>
        <begin position="213"/>
        <end position="245"/>
    </location>
</feature>
<sequence length="245" mass="26919">MIDILKMDAGVELEKDTDVLSTGGPLTTNVYPLTAKYMYLDKTEKGALMAYGEFETETGRSVRFSECLGSKKSGTFKTTYTDKRSGKEKPLPGYTKLLHLAHAMGIQVKDLSGLTAEPKILKLYDYDAKKELPQEKKVITDFTGKAIQAAIYNQVETKMAKDGNGNYTVPTAEERTLNTFEKWFTADGRTIEEVASGDEASFKELWLTAHKDKVRDKRAKNAPKAGAPIAGGAATSPAPTLKFDD</sequence>
<reference evidence="2 3" key="1">
    <citation type="submission" date="2017-11" db="EMBL/GenBank/DDBJ databases">
        <title>A major lineage of nontailed dsDNA viruses as unrecognized killers of marine bacteria.</title>
        <authorList>
            <person name="Kauffman K.M."/>
            <person name="Hussain F.A."/>
            <person name="Yang J."/>
            <person name="Arevalo P."/>
            <person name="Brown J.M."/>
            <person name="Chang W.K."/>
            <person name="VanInsberghe D."/>
            <person name="Elsherbini J."/>
            <person name="Cutler M.B."/>
            <person name="Kelly L."/>
            <person name="Polz M.F."/>
        </authorList>
    </citation>
    <scope>NUCLEOTIDE SEQUENCE [LARGE SCALE GENOMIC DNA]</scope>
</reference>
<organism evidence="2 3">
    <name type="scientific">Vibrio phage 1.238.A._10N.261.52.F10</name>
    <dbReference type="NCBI Taxonomy" id="1881231"/>
    <lineage>
        <taxon>Viruses</taxon>
        <taxon>Duplodnaviria</taxon>
        <taxon>Heunggongvirae</taxon>
        <taxon>Uroviricota</taxon>
        <taxon>Caudoviricetes</taxon>
        <taxon>Schitoviridae</taxon>
        <taxon>Pariacacavirus</taxon>
        <taxon>Pariacacavirus 1238A</taxon>
    </lineage>
</organism>
<keyword evidence="3" id="KW-1185">Reference proteome</keyword>
<protein>
    <submittedName>
        <fullName evidence="2">Uncharacterized protein</fullName>
    </submittedName>
</protein>
<dbReference type="Proteomes" id="UP000269348">
    <property type="component" value="Segment"/>
</dbReference>